<accession>A0A7W6RE46</accession>
<dbReference type="SMART" id="SM00823">
    <property type="entry name" value="PKS_PP"/>
    <property type="match status" value="1"/>
</dbReference>
<dbReference type="PROSITE" id="PS52019">
    <property type="entry name" value="PKS_MFAS_DH"/>
    <property type="match status" value="1"/>
</dbReference>
<protein>
    <submittedName>
        <fullName evidence="8">Epothilone polyketide synthase C</fullName>
    </submittedName>
</protein>
<dbReference type="SUPFAM" id="SSF51735">
    <property type="entry name" value="NAD(P)-binding Rossmann-fold domains"/>
    <property type="match status" value="2"/>
</dbReference>
<dbReference type="Gene3D" id="3.30.70.3290">
    <property type="match status" value="1"/>
</dbReference>
<dbReference type="Pfam" id="PF22621">
    <property type="entry name" value="CurL-like_PKS_C"/>
    <property type="match status" value="1"/>
</dbReference>
<feature type="domain" description="Carrier" evidence="5">
    <location>
        <begin position="1739"/>
        <end position="1815"/>
    </location>
</feature>
<dbReference type="SMART" id="SM00822">
    <property type="entry name" value="PKS_KR"/>
    <property type="match status" value="1"/>
</dbReference>
<keyword evidence="2" id="KW-0597">Phosphoprotein</keyword>
<dbReference type="PANTHER" id="PTHR43775">
    <property type="entry name" value="FATTY ACID SYNTHASE"/>
    <property type="match status" value="1"/>
</dbReference>
<dbReference type="GO" id="GO:0006633">
    <property type="term" value="P:fatty acid biosynthetic process"/>
    <property type="evidence" value="ECO:0007669"/>
    <property type="project" value="TreeGrafter"/>
</dbReference>
<gene>
    <name evidence="8" type="ORF">GGD89_002403</name>
</gene>
<evidence type="ECO:0000313" key="8">
    <source>
        <dbReference type="EMBL" id="MBB4266767.1"/>
    </source>
</evidence>
<dbReference type="Gene3D" id="1.10.1200.10">
    <property type="entry name" value="ACP-like"/>
    <property type="match status" value="1"/>
</dbReference>
<dbReference type="GO" id="GO:0031177">
    <property type="term" value="F:phosphopantetheine binding"/>
    <property type="evidence" value="ECO:0007669"/>
    <property type="project" value="InterPro"/>
</dbReference>
<name>A0A7W6RE46_9PROT</name>
<dbReference type="RefSeq" id="WP_184045505.1">
    <property type="nucleotide sequence ID" value="NZ_JACIGK010000017.1"/>
</dbReference>
<dbReference type="InterPro" id="IPR016035">
    <property type="entry name" value="Acyl_Trfase/lysoPLipase"/>
</dbReference>
<evidence type="ECO:0000259" key="6">
    <source>
        <dbReference type="PROSITE" id="PS52004"/>
    </source>
</evidence>
<dbReference type="InterPro" id="IPR009081">
    <property type="entry name" value="PP-bd_ACP"/>
</dbReference>
<dbReference type="PROSITE" id="PS50075">
    <property type="entry name" value="CARRIER"/>
    <property type="match status" value="1"/>
</dbReference>
<dbReference type="SUPFAM" id="SSF47336">
    <property type="entry name" value="ACP-like"/>
    <property type="match status" value="1"/>
</dbReference>
<dbReference type="Pfam" id="PF21089">
    <property type="entry name" value="PKS_DH_N"/>
    <property type="match status" value="1"/>
</dbReference>
<dbReference type="InterPro" id="IPR036291">
    <property type="entry name" value="NAD(P)-bd_dom_sf"/>
</dbReference>
<feature type="region of interest" description="N-terminal hotdog fold" evidence="4">
    <location>
        <begin position="910"/>
        <end position="1060"/>
    </location>
</feature>
<dbReference type="Gene3D" id="3.40.50.720">
    <property type="entry name" value="NAD(P)-binding Rossmann-like Domain"/>
    <property type="match status" value="1"/>
</dbReference>
<dbReference type="EMBL" id="JACIGK010000017">
    <property type="protein sequence ID" value="MBB4266767.1"/>
    <property type="molecule type" value="Genomic_DNA"/>
</dbReference>
<dbReference type="Gene3D" id="3.40.47.10">
    <property type="match status" value="1"/>
</dbReference>
<dbReference type="Pfam" id="PF14765">
    <property type="entry name" value="PS-DH"/>
    <property type="match status" value="1"/>
</dbReference>
<dbReference type="InterPro" id="IPR016036">
    <property type="entry name" value="Malonyl_transacylase_ACP-bd"/>
</dbReference>
<dbReference type="InterPro" id="IPR001227">
    <property type="entry name" value="Ac_transferase_dom_sf"/>
</dbReference>
<dbReference type="Gene3D" id="3.40.50.1820">
    <property type="entry name" value="alpha/beta hydrolase"/>
    <property type="match status" value="1"/>
</dbReference>
<organism evidence="8 9">
    <name type="scientific">Roseospira visakhapatnamensis</name>
    <dbReference type="NCBI Taxonomy" id="390880"/>
    <lineage>
        <taxon>Bacteria</taxon>
        <taxon>Pseudomonadati</taxon>
        <taxon>Pseudomonadota</taxon>
        <taxon>Alphaproteobacteria</taxon>
        <taxon>Rhodospirillales</taxon>
        <taxon>Rhodospirillaceae</taxon>
        <taxon>Roseospira</taxon>
    </lineage>
</organism>
<dbReference type="SUPFAM" id="SSF53901">
    <property type="entry name" value="Thiolase-like"/>
    <property type="match status" value="1"/>
</dbReference>
<feature type="domain" description="Ketosynthase family 3 (KS3)" evidence="6">
    <location>
        <begin position="11"/>
        <end position="446"/>
    </location>
</feature>
<dbReference type="InterPro" id="IPR016039">
    <property type="entry name" value="Thiolase-like"/>
</dbReference>
<reference evidence="8 9" key="1">
    <citation type="submission" date="2020-08" db="EMBL/GenBank/DDBJ databases">
        <title>Genome sequencing of Purple Non-Sulfur Bacteria from various extreme environments.</title>
        <authorList>
            <person name="Mayer M."/>
        </authorList>
    </citation>
    <scope>NUCLEOTIDE SEQUENCE [LARGE SCALE GENOMIC DNA]</scope>
    <source>
        <strain evidence="8 9">JA131</strain>
    </source>
</reference>
<dbReference type="Pfam" id="PF00698">
    <property type="entry name" value="Acyl_transf_1"/>
    <property type="match status" value="1"/>
</dbReference>
<evidence type="ECO:0000256" key="2">
    <source>
        <dbReference type="ARBA" id="ARBA00022553"/>
    </source>
</evidence>
<dbReference type="InterPro" id="IPR014031">
    <property type="entry name" value="Ketoacyl_synth_C"/>
</dbReference>
<dbReference type="InterPro" id="IPR001031">
    <property type="entry name" value="Thioesterase"/>
</dbReference>
<dbReference type="Gene3D" id="3.40.366.10">
    <property type="entry name" value="Malonyl-Coenzyme A Acyl Carrier Protein, domain 2"/>
    <property type="match status" value="1"/>
</dbReference>
<dbReference type="InterPro" id="IPR050091">
    <property type="entry name" value="PKS_NRPS_Biosynth_Enz"/>
</dbReference>
<evidence type="ECO:0000259" key="7">
    <source>
        <dbReference type="PROSITE" id="PS52019"/>
    </source>
</evidence>
<evidence type="ECO:0000259" key="5">
    <source>
        <dbReference type="PROSITE" id="PS50075"/>
    </source>
</evidence>
<dbReference type="Proteomes" id="UP000554286">
    <property type="component" value="Unassembled WGS sequence"/>
</dbReference>
<proteinExistence type="predicted"/>
<dbReference type="Pfam" id="PF00109">
    <property type="entry name" value="ketoacyl-synt"/>
    <property type="match status" value="1"/>
</dbReference>
<keyword evidence="1" id="KW-0596">Phosphopantetheine</keyword>
<feature type="region of interest" description="C-terminal hotdog fold" evidence="4">
    <location>
        <begin position="1078"/>
        <end position="1229"/>
    </location>
</feature>
<dbReference type="InterPro" id="IPR013968">
    <property type="entry name" value="PKS_KR"/>
</dbReference>
<dbReference type="SUPFAM" id="SSF52151">
    <property type="entry name" value="FabD/lysophospholipase-like"/>
    <property type="match status" value="1"/>
</dbReference>
<dbReference type="InterPro" id="IPR020807">
    <property type="entry name" value="PKS_DH"/>
</dbReference>
<keyword evidence="9" id="KW-1185">Reference proteome</keyword>
<evidence type="ECO:0000256" key="1">
    <source>
        <dbReference type="ARBA" id="ARBA00022450"/>
    </source>
</evidence>
<sequence length="2130" mass="225059">MVTSHGRGRSSTPVAIIGMACRLPGATDRHAYWRNLLNGVESLARFTNTELLEAGNDPAMVAAPDYVKAAFPVPEADHFDAGFFGYSPHEARLTDPQIRVLLEVAWETFEDAGVVPGRHLGPVGVYAATGSVVTNYLVNALGHHPEARGHTVSVLHLGNDKDFASTRVSFKLDLTGPSLNVQTACSTSMVLVDLARQALDAGECDLALAAASTIRVPLASGYRAVKGSVHSPDGHIRTFDAEAGGTHFASGVAAVLLKPLDKALADGDPIHGVLRGSAVNNDGARKANYAGTNALCQAEAMAAALARADVDPASVGYVECHGTGTVIGDPNEVEAVRMVLGPAGSEGSEGADGPRVLGSVKPNIGHAEHSAGLASLIKATLTLRDGMIPPTINLRRPNPRLDLDGGGFVINTAARPYPTRTAAQPRRALVNTLGIGGTNAAAILEQAPPPPPRATVSRRAAWVFPLSAKSPEALAATAARHRAWLLEHPDVDLGDLCHTLGAGRAHFDVRVAFVVSSIDDLVSRLEGVSVDRPPARTARPDRALGVLFSGQGAQVANMGRALYATEPVFRDALDAAAAALDAHLDRPLASVLFPESEADAALIDQTGYTQPCLFAVEHALAALLDAWGLRPAGVVGHSVGEIAAARVAGVLDLDAAARLVATRGRLMQALPAGGAMAALLAGEADVRDLLAATGRADLAIASVNGPMATVLSGAAHALDAALALAETRGIGFKRLTVSHAFHSPLMDPMLAALRDAARGEDAGDPRLPWISTATGTRLEAAPEPAYWSDQARGVVRYADAVRGLADLGVTDFIELGPGRSLLALGSGAVEGADLAWHATLDVPEDTGRRVLETVAALYRRGYAIDWARVNQGHGARRLSLPTYAFQRERFWADGLPLSAAPGPAGATAGPPSSGSLAGDRLPLPPPDLRFRSFWSVARQPWLADHRVHDAVVLPTTAGLAAALAAARARFGDAPVEIADLSHAEAMILPDDGGGAGAGEREGHLALTVTAQDAGPGGAVRFTLASRPLARHAGPDDGADHGADQWRSHMDGVLRPLETAPDGPNRRRFDADATRRRCGQSVRAERYYAILRGLGLGYGPVFRGIQSLWRGDGEALARVRAPDALPLTLNGVLHPAVLDACLHLYPAVLDGVGDFSTPPPEGTRVALPVALERVRVHPTEARELWVHARRRPGHIPAVSVVDLAVFDREGRDVAAVRGLTLKVLPRALFQAAGADRGGWLYRPSWIACPPATDATPATTPNRWLVLGGDREGLGRALAGALGPAARVIATAEVPRDRDAARTLLETITNGDRDRLGVVHLMGPDSGPVAAVDWATEDPQRAVLGSALAWAQAIGDLRDRIDTPPRLWLVTRGAMPVAPAQAPCDVLQAGLWGLGRSLSLEAPAAWGGLVDLEAGGDPARDAAALAHHLRAGDGEDQVGFRGGARLAARLVRAEPPPVRTPQARPGTYLVTGGLGALGVETAAWIARNRPAPTLVLASRRGAEAANAGAVTARLEALGATVVLARADVADPGDVKALMAELRAMDPPVRGIYHVAGVLRDGMAEGMTWSRFREALAPKLDAAWRLHRESAGLPLEAFVLFSSVLSVIGSAGQTNYTAGNACLDALAVHRRALGLPAQSINWGPWAEAGLAEDLGERGEAIWRARGMTYLPPALGREAFDALFGAPMTQAVVALTDWSLFLRQFQKPPPYYAELATRTPDAVGLADDVATLRARLDGDDRADRRAALTDFLTAQAAATLGMGSPPDPERPLRELGLDSLMAVTLINRVEGATGVRIPAARLIQGPPIAQVIDEVWSDLRGLDAAGNGGGGGDRAPDEAAIAATPRRQPATPHPKPSVGETGAVPARGAWLMPITPRENPRFRLFCFPFAGGGSAAFQTWAPQTDPAIEMFAVEPPGRLSRIHEPPVRDMDTFVASVLADMDGLLDRPYALFGHCLGGLTLYETARALVESGRPQPRHLFCSGTRSPDRVRIAGPFERRLARHLAGLKDYQPLVPPYRQPDAVFSSIIRQFDMAASDEFLDDPELRRLMLPAVRAEFEMTSLYRYRPGRPWDIPITCFVSRGDPYVSREDVLGWGRFTNSRLHVHMREGTHYSVFEDAAFIQRVIAQDLSTPQG</sequence>
<comment type="caution">
    <text evidence="8">The sequence shown here is derived from an EMBL/GenBank/DDBJ whole genome shotgun (WGS) entry which is preliminary data.</text>
</comment>
<dbReference type="SMART" id="SM00827">
    <property type="entry name" value="PKS_AT"/>
    <property type="match status" value="1"/>
</dbReference>
<feature type="domain" description="PKS/mFAS DH" evidence="7">
    <location>
        <begin position="910"/>
        <end position="1229"/>
    </location>
</feature>
<dbReference type="SMART" id="SM00825">
    <property type="entry name" value="PKS_KS"/>
    <property type="match status" value="1"/>
</dbReference>
<evidence type="ECO:0000256" key="4">
    <source>
        <dbReference type="PROSITE-ProRule" id="PRU01363"/>
    </source>
</evidence>
<evidence type="ECO:0000313" key="9">
    <source>
        <dbReference type="Proteomes" id="UP000554286"/>
    </source>
</evidence>
<dbReference type="InterPro" id="IPR049552">
    <property type="entry name" value="PKS_DH_N"/>
</dbReference>
<dbReference type="InterPro" id="IPR029058">
    <property type="entry name" value="AB_hydrolase_fold"/>
</dbReference>
<dbReference type="InterPro" id="IPR049551">
    <property type="entry name" value="PKS_DH_C"/>
</dbReference>
<dbReference type="InterPro" id="IPR036736">
    <property type="entry name" value="ACP-like_sf"/>
</dbReference>
<dbReference type="Gene3D" id="3.10.129.110">
    <property type="entry name" value="Polyketide synthase dehydratase"/>
    <property type="match status" value="1"/>
</dbReference>
<dbReference type="CDD" id="cd00833">
    <property type="entry name" value="PKS"/>
    <property type="match status" value="1"/>
</dbReference>
<dbReference type="PROSITE" id="PS51257">
    <property type="entry name" value="PROKAR_LIPOPROTEIN"/>
    <property type="match status" value="1"/>
</dbReference>
<dbReference type="SMART" id="SM00826">
    <property type="entry name" value="PKS_DH"/>
    <property type="match status" value="1"/>
</dbReference>
<feature type="active site" description="Proton acceptor; for dehydratase activity" evidence="4">
    <location>
        <position position="945"/>
    </location>
</feature>
<dbReference type="SUPFAM" id="SSF55048">
    <property type="entry name" value="Probable ACP-binding domain of malonyl-CoA ACP transacylase"/>
    <property type="match status" value="1"/>
</dbReference>
<dbReference type="InterPro" id="IPR014030">
    <property type="entry name" value="Ketoacyl_synth_N"/>
</dbReference>
<dbReference type="InterPro" id="IPR014043">
    <property type="entry name" value="Acyl_transferase_dom"/>
</dbReference>
<dbReference type="Pfam" id="PF02801">
    <property type="entry name" value="Ketoacyl-synt_C"/>
    <property type="match status" value="1"/>
</dbReference>
<dbReference type="Pfam" id="PF08659">
    <property type="entry name" value="KR"/>
    <property type="match status" value="1"/>
</dbReference>
<dbReference type="GO" id="GO:0004312">
    <property type="term" value="F:fatty acid synthase activity"/>
    <property type="evidence" value="ECO:0007669"/>
    <property type="project" value="TreeGrafter"/>
</dbReference>
<dbReference type="PROSITE" id="PS52004">
    <property type="entry name" value="KS3_2"/>
    <property type="match status" value="1"/>
</dbReference>
<dbReference type="PANTHER" id="PTHR43775:SF51">
    <property type="entry name" value="INACTIVE PHENOLPHTHIOCEROL SYNTHESIS POLYKETIDE SYNTHASE TYPE I PKS1-RELATED"/>
    <property type="match status" value="1"/>
</dbReference>
<dbReference type="Pfam" id="PF00975">
    <property type="entry name" value="Thioesterase"/>
    <property type="match status" value="1"/>
</dbReference>
<dbReference type="InterPro" id="IPR006162">
    <property type="entry name" value="Ppantetheine_attach_site"/>
</dbReference>
<evidence type="ECO:0000256" key="3">
    <source>
        <dbReference type="ARBA" id="ARBA00022679"/>
    </source>
</evidence>
<dbReference type="InterPro" id="IPR042104">
    <property type="entry name" value="PKS_dehydratase_sf"/>
</dbReference>
<dbReference type="PROSITE" id="PS00012">
    <property type="entry name" value="PHOSPHOPANTETHEINE"/>
    <property type="match status" value="1"/>
</dbReference>
<dbReference type="InterPro" id="IPR049900">
    <property type="entry name" value="PKS_mFAS_DH"/>
</dbReference>
<dbReference type="Pfam" id="PF00550">
    <property type="entry name" value="PP-binding"/>
    <property type="match status" value="1"/>
</dbReference>
<feature type="active site" description="Proton donor; for dehydratase activity" evidence="4">
    <location>
        <position position="1138"/>
    </location>
</feature>
<dbReference type="InterPro" id="IPR020841">
    <property type="entry name" value="PKS_Beta-ketoAc_synthase_dom"/>
</dbReference>
<dbReference type="InterPro" id="IPR020806">
    <property type="entry name" value="PKS_PP-bd"/>
</dbReference>
<keyword evidence="3" id="KW-0808">Transferase</keyword>
<dbReference type="InterPro" id="IPR057326">
    <property type="entry name" value="KR_dom"/>
</dbReference>
<dbReference type="SUPFAM" id="SSF53474">
    <property type="entry name" value="alpha/beta-Hydrolases"/>
    <property type="match status" value="1"/>
</dbReference>
<dbReference type="CDD" id="cd08955">
    <property type="entry name" value="KR_2_FAS_SDR_x"/>
    <property type="match status" value="1"/>
</dbReference>